<keyword evidence="3" id="KW-1185">Reference proteome</keyword>
<feature type="region of interest" description="Disordered" evidence="1">
    <location>
        <begin position="1"/>
        <end position="52"/>
    </location>
</feature>
<feature type="compositionally biased region" description="Pro residues" evidence="1">
    <location>
        <begin position="9"/>
        <end position="22"/>
    </location>
</feature>
<comment type="caution">
    <text evidence="2">The sequence shown here is derived from an EMBL/GenBank/DDBJ whole genome shotgun (WGS) entry which is preliminary data.</text>
</comment>
<dbReference type="RefSeq" id="WP_247261342.1">
    <property type="nucleotide sequence ID" value="NZ_JALJQZ010000019.1"/>
</dbReference>
<evidence type="ECO:0000256" key="1">
    <source>
        <dbReference type="SAM" id="MobiDB-lite"/>
    </source>
</evidence>
<evidence type="ECO:0000313" key="2">
    <source>
        <dbReference type="EMBL" id="MFC3970901.1"/>
    </source>
</evidence>
<name>A0ABV8EEA2_9HYPH</name>
<gene>
    <name evidence="2" type="ORF">ACFOVS_22795</name>
</gene>
<organism evidence="2 3">
    <name type="scientific">Rhizobium lemnae</name>
    <dbReference type="NCBI Taxonomy" id="1214924"/>
    <lineage>
        <taxon>Bacteria</taxon>
        <taxon>Pseudomonadati</taxon>
        <taxon>Pseudomonadota</taxon>
        <taxon>Alphaproteobacteria</taxon>
        <taxon>Hyphomicrobiales</taxon>
        <taxon>Rhizobiaceae</taxon>
        <taxon>Rhizobium/Agrobacterium group</taxon>
        <taxon>Rhizobium</taxon>
    </lineage>
</organism>
<feature type="compositionally biased region" description="Basic and acidic residues" evidence="1">
    <location>
        <begin position="23"/>
        <end position="34"/>
    </location>
</feature>
<dbReference type="EMBL" id="JBHSBD010000129">
    <property type="protein sequence ID" value="MFC3970901.1"/>
    <property type="molecule type" value="Genomic_DNA"/>
</dbReference>
<sequence length="52" mass="5924">MSDPRDPSDQPPMPAPTWVPEPPIKEPEPDRLPDEEPVPNPDETRDPPMQVR</sequence>
<accession>A0ABV8EEA2</accession>
<dbReference type="Proteomes" id="UP001595697">
    <property type="component" value="Unassembled WGS sequence"/>
</dbReference>
<proteinExistence type="predicted"/>
<reference evidence="3" key="1">
    <citation type="journal article" date="2019" name="Int. J. Syst. Evol. Microbiol.">
        <title>The Global Catalogue of Microorganisms (GCM) 10K type strain sequencing project: providing services to taxonomists for standard genome sequencing and annotation.</title>
        <authorList>
            <consortium name="The Broad Institute Genomics Platform"/>
            <consortium name="The Broad Institute Genome Sequencing Center for Infectious Disease"/>
            <person name="Wu L."/>
            <person name="Ma J."/>
        </authorList>
    </citation>
    <scope>NUCLEOTIDE SEQUENCE [LARGE SCALE GENOMIC DNA]</scope>
    <source>
        <strain evidence="3">TBRC 5781</strain>
    </source>
</reference>
<protein>
    <recommendedName>
        <fullName evidence="4">Stereocilin</fullName>
    </recommendedName>
</protein>
<evidence type="ECO:0008006" key="4">
    <source>
        <dbReference type="Google" id="ProtNLM"/>
    </source>
</evidence>
<evidence type="ECO:0000313" key="3">
    <source>
        <dbReference type="Proteomes" id="UP001595697"/>
    </source>
</evidence>